<feature type="transmembrane region" description="Helical" evidence="1">
    <location>
        <begin position="7"/>
        <end position="30"/>
    </location>
</feature>
<dbReference type="Pfam" id="PF06744">
    <property type="entry name" value="IcmF_C"/>
    <property type="match status" value="1"/>
</dbReference>
<keyword evidence="6" id="KW-1185">Reference proteome</keyword>
<keyword evidence="1" id="KW-0812">Transmembrane</keyword>
<dbReference type="PANTHER" id="PTHR36153">
    <property type="entry name" value="INNER MEMBRANE PROTEIN-RELATED"/>
    <property type="match status" value="1"/>
</dbReference>
<feature type="domain" description="Type VI secretion system IcmF C-terminal" evidence="2">
    <location>
        <begin position="1032"/>
        <end position="1138"/>
    </location>
</feature>
<evidence type="ECO:0000313" key="6">
    <source>
        <dbReference type="Proteomes" id="UP001176468"/>
    </source>
</evidence>
<name>A0ABT9A1V7_9SPHN</name>
<organism evidence="5 6">
    <name type="scientific">Sphingomonas immobilis</name>
    <dbReference type="NCBI Taxonomy" id="3063997"/>
    <lineage>
        <taxon>Bacteria</taxon>
        <taxon>Pseudomonadati</taxon>
        <taxon>Pseudomonadota</taxon>
        <taxon>Alphaproteobacteria</taxon>
        <taxon>Sphingomonadales</taxon>
        <taxon>Sphingomonadaceae</taxon>
        <taxon>Sphingomonas</taxon>
    </lineage>
</organism>
<reference evidence="5" key="1">
    <citation type="submission" date="2023-07" db="EMBL/GenBank/DDBJ databases">
        <authorList>
            <person name="Kim M.K."/>
        </authorList>
    </citation>
    <scope>NUCLEOTIDE SEQUENCE</scope>
    <source>
        <strain evidence="5">CA1-15</strain>
    </source>
</reference>
<feature type="transmembrane region" description="Helical" evidence="1">
    <location>
        <begin position="36"/>
        <end position="56"/>
    </location>
</feature>
<dbReference type="InterPro" id="IPR010623">
    <property type="entry name" value="IcmF_C"/>
</dbReference>
<evidence type="ECO:0000313" key="5">
    <source>
        <dbReference type="EMBL" id="MDO7843818.1"/>
    </source>
</evidence>
<evidence type="ECO:0000259" key="3">
    <source>
        <dbReference type="Pfam" id="PF06761"/>
    </source>
</evidence>
<evidence type="ECO:0000259" key="2">
    <source>
        <dbReference type="Pfam" id="PF06744"/>
    </source>
</evidence>
<feature type="domain" description="IcmF-related" evidence="3">
    <location>
        <begin position="487"/>
        <end position="793"/>
    </location>
</feature>
<comment type="caution">
    <text evidence="5">The sequence shown here is derived from an EMBL/GenBank/DDBJ whole genome shotgun (WGS) entry which is preliminary data.</text>
</comment>
<evidence type="ECO:0000256" key="1">
    <source>
        <dbReference type="SAM" id="Phobius"/>
    </source>
</evidence>
<dbReference type="Proteomes" id="UP001176468">
    <property type="component" value="Unassembled WGS sequence"/>
</dbReference>
<protein>
    <submittedName>
        <fullName evidence="5">Type VI secretion system membrane subunit TssM</fullName>
    </submittedName>
</protein>
<keyword evidence="1" id="KW-0472">Membrane</keyword>
<dbReference type="InterPro" id="IPR009612">
    <property type="entry name" value="IcmF-rel"/>
</dbReference>
<dbReference type="RefSeq" id="WP_304562277.1">
    <property type="nucleotide sequence ID" value="NZ_JAUQSZ010000011.1"/>
</dbReference>
<dbReference type="InterPro" id="IPR027417">
    <property type="entry name" value="P-loop_NTPase"/>
</dbReference>
<dbReference type="InterPro" id="IPR025743">
    <property type="entry name" value="TssM1_N"/>
</dbReference>
<dbReference type="EMBL" id="JAUQSZ010000011">
    <property type="protein sequence ID" value="MDO7843818.1"/>
    <property type="molecule type" value="Genomic_DNA"/>
</dbReference>
<gene>
    <name evidence="5" type="primary">tssM</name>
    <name evidence="5" type="ORF">Q5H94_15910</name>
</gene>
<keyword evidence="1" id="KW-1133">Transmembrane helix</keyword>
<dbReference type="InterPro" id="IPR017731">
    <property type="entry name" value="TssM1-like"/>
</dbReference>
<dbReference type="InterPro" id="IPR053156">
    <property type="entry name" value="T6SS_TssM-like"/>
</dbReference>
<proteinExistence type="predicted"/>
<accession>A0ABT9A1V7</accession>
<dbReference type="Pfam" id="PF14331">
    <property type="entry name" value="IcmF-related_N"/>
    <property type="match status" value="1"/>
</dbReference>
<dbReference type="Pfam" id="PF06761">
    <property type="entry name" value="IcmF-related"/>
    <property type="match status" value="1"/>
</dbReference>
<sequence length="1160" mass="124637">MKFFKSWWFITILCCVLLSLVFAVGLPFLVAFFNPWYIRALCVLVIFGVWGIFAFLRVRKAKKAAAALAAELAGPNAADEEGKALAKRMQDALGQLKTGAGKKRDYLYTRPWYVIIGPPGAGKTTALLNSGLRFPFADNAVKGVGGTRNLDFWFADEAVMIDTAGRYTTQDSDYQVDSKGWTSFLGLLKKHRPLQPVNGIIVAIGVDELIASDVERIDSHARAVRRRLVELRKELEVSAPVYVMLTKADLLAGFIEYFDDLDVEGRRSVLGSTCDYKSGRPNGEVLARAFDEMAQAVADRQAKRVFEEVDPLRRSLLLGFPSQVQSLRARLMRFVEGAMVSGDEQVGTMRGFYLTSGVQEGAPLDRIMSGMADVFDRPAQVRSGQGGSGRAYFLNRLLTEVMFPEAGLVTMDPRARARQRTQLVGALAGVAAVVVITLALWTMSFFANRAFQQDLIVKTQAAQVALKDAGIDLKQVREGDPDLRAALPALQLLRNLPRGYADRQNGGPPLSMTFGLYQSSLSQQAEETYREALRRIFLPRLMIRLEQFMQASGGDPMKLYEPLKVYLELGQQGPMDAKAVASWVKSDWATTVYPGADSQVERDGLANHLTVLLGDKDLASVWPGRKPPVDGAMVAQARAAIGTLSMGDRAYAVMKQKAMTAGPDWLVADILSQGDAIAFANPDQVLNTRVPYFFTRGGFEKTYTLGLATVQEDLKRDLWVMGSDANTGGMKEEMSNLRPGVAGRYAKDYIAAWENVIKVMQPANYFSNTAAFGAMTKMPSPLKRVLLELRKNTIFAGGVQAGAKRVMRQQLNRSAIGRLSTDFNGGRAMGLDAGEEITNYFEPVHDYVGDEKSPGPIDDFTAAIKEAGPALLAAQSVGGGGGADASQAAMAAAMAKVKALSAGAPPQLQSFTAGAAGGGTSAQVSAVTGAVSDGYKTAVLPACQEVAQEHYPFFGGAAADAATVDVMRVFGAGGVLDSFTQQRLKPLMDVTGPVARWKADDPVAATLDPASPEQFTKASQIRDLLAGGLPLKVSLVKMGSDVGSVVISSGGATYTFTAPGNAAKPIQWTLSGLPEAAVTLNKAGGAAGAAPTQLKTFETEGPWALFKLMDLATKENSGPKAIKVTFGEGNASAVFLVQLPTEQNPFSRGGIWSFRCPSVL</sequence>
<feature type="domain" description="Type VI secretion system component TssM1 N-terminal" evidence="4">
    <location>
        <begin position="175"/>
        <end position="428"/>
    </location>
</feature>
<dbReference type="PANTHER" id="PTHR36153:SF1">
    <property type="entry name" value="TYPE VI SECRETION SYSTEM COMPONENT TSSM1"/>
    <property type="match status" value="1"/>
</dbReference>
<evidence type="ECO:0000259" key="4">
    <source>
        <dbReference type="Pfam" id="PF14331"/>
    </source>
</evidence>
<dbReference type="SUPFAM" id="SSF52540">
    <property type="entry name" value="P-loop containing nucleoside triphosphate hydrolases"/>
    <property type="match status" value="1"/>
</dbReference>
<feature type="transmembrane region" description="Helical" evidence="1">
    <location>
        <begin position="423"/>
        <end position="447"/>
    </location>
</feature>
<dbReference type="NCBIfam" id="TIGR03348">
    <property type="entry name" value="VI_IcmF"/>
    <property type="match status" value="1"/>
</dbReference>